<dbReference type="EMBL" id="RCHU02000003">
    <property type="protein sequence ID" value="KAL3598280.1"/>
    <property type="molecule type" value="Genomic_DNA"/>
</dbReference>
<keyword evidence="2" id="KW-1185">Reference proteome</keyword>
<proteinExistence type="predicted"/>
<name>A0ACC4CJT9_POPAL</name>
<gene>
    <name evidence="1" type="ORF">D5086_006198</name>
</gene>
<organism evidence="1 2">
    <name type="scientific">Populus alba</name>
    <name type="common">White poplar</name>
    <dbReference type="NCBI Taxonomy" id="43335"/>
    <lineage>
        <taxon>Eukaryota</taxon>
        <taxon>Viridiplantae</taxon>
        <taxon>Streptophyta</taxon>
        <taxon>Embryophyta</taxon>
        <taxon>Tracheophyta</taxon>
        <taxon>Spermatophyta</taxon>
        <taxon>Magnoliopsida</taxon>
        <taxon>eudicotyledons</taxon>
        <taxon>Gunneridae</taxon>
        <taxon>Pentapetalae</taxon>
        <taxon>rosids</taxon>
        <taxon>fabids</taxon>
        <taxon>Malpighiales</taxon>
        <taxon>Salicaceae</taxon>
        <taxon>Saliceae</taxon>
        <taxon>Populus</taxon>
    </lineage>
</organism>
<comment type="caution">
    <text evidence="1">The sequence shown here is derived from an EMBL/GenBank/DDBJ whole genome shotgun (WGS) entry which is preliminary data.</text>
</comment>
<evidence type="ECO:0000313" key="2">
    <source>
        <dbReference type="Proteomes" id="UP000309997"/>
    </source>
</evidence>
<protein>
    <submittedName>
        <fullName evidence="1">Uncharacterized protein</fullName>
    </submittedName>
</protein>
<accession>A0ACC4CJT9</accession>
<reference evidence="1 2" key="1">
    <citation type="journal article" date="2024" name="Plant Biotechnol. J.">
        <title>Genome and CRISPR/Cas9 system of a widespread forest tree (Populus alba) in the world.</title>
        <authorList>
            <person name="Liu Y.J."/>
            <person name="Jiang P.F."/>
            <person name="Han X.M."/>
            <person name="Li X.Y."/>
            <person name="Wang H.M."/>
            <person name="Wang Y.J."/>
            <person name="Wang X.X."/>
            <person name="Zeng Q.Y."/>
        </authorList>
    </citation>
    <scope>NUCLEOTIDE SEQUENCE [LARGE SCALE GENOMIC DNA]</scope>
    <source>
        <strain evidence="2">cv. PAL-ZL1</strain>
    </source>
</reference>
<sequence>MVDGTDPNPVRLSSSGPHKWDLLGDDRWDPLAVTCLRRVTPPPPFSCPLRTERSHFPIKQNKNGVHLSAWNHEG</sequence>
<dbReference type="Proteomes" id="UP000309997">
    <property type="component" value="Unassembled WGS sequence"/>
</dbReference>
<evidence type="ECO:0000313" key="1">
    <source>
        <dbReference type="EMBL" id="KAL3598280.1"/>
    </source>
</evidence>